<dbReference type="PROSITE" id="PS51257">
    <property type="entry name" value="PROKAR_LIPOPROTEIN"/>
    <property type="match status" value="1"/>
</dbReference>
<dbReference type="OrthoDB" id="7065421at2"/>
<name>A0A1H7YAH9_9FLAO</name>
<sequence>MKKIIIILCYLSIFSCKKTQEKISINAISKTFELNKAWQGDPLISDLNFVNSIGPTCKLNDSFFGRADNQVKDDNLKCALSRIKFNYEKLSSLKSKISIGNIGSSAKIFIKTTKPYNTQNADVYNQATLYIEINKNITDSIIIYRSINFSEALTVKERNYFISNDNIYLLDIAEDESGTNVEKWSHNKINSEGKIVRIKQKKFSLEDSEKTIQTENNQWKGTYHFEASNRDNVKTIFDITINSLNDILINLTEEGIKTKYSNVKAEKIDFNKIKIIYDPSSDDMGTIYVEKSYNEYYISGNPIYFINPGNNEMPLIKIK</sequence>
<organism evidence="1 2">
    <name type="scientific">Chryseobacterium taichungense</name>
    <dbReference type="NCBI Taxonomy" id="295069"/>
    <lineage>
        <taxon>Bacteria</taxon>
        <taxon>Pseudomonadati</taxon>
        <taxon>Bacteroidota</taxon>
        <taxon>Flavobacteriia</taxon>
        <taxon>Flavobacteriales</taxon>
        <taxon>Weeksellaceae</taxon>
        <taxon>Chryseobacterium group</taxon>
        <taxon>Chryseobacterium</taxon>
    </lineage>
</organism>
<reference evidence="2" key="1">
    <citation type="submission" date="2016-10" db="EMBL/GenBank/DDBJ databases">
        <authorList>
            <person name="Varghese N."/>
            <person name="Submissions S."/>
        </authorList>
    </citation>
    <scope>NUCLEOTIDE SEQUENCE [LARGE SCALE GENOMIC DNA]</scope>
    <source>
        <strain evidence="2">DSM 17453</strain>
    </source>
</reference>
<evidence type="ECO:0000313" key="1">
    <source>
        <dbReference type="EMBL" id="SEM42199.1"/>
    </source>
</evidence>
<dbReference type="Proteomes" id="UP000199450">
    <property type="component" value="Unassembled WGS sequence"/>
</dbReference>
<gene>
    <name evidence="1" type="ORF">SAMN05421856_103133</name>
</gene>
<dbReference type="RefSeq" id="WP_089999411.1">
    <property type="nucleotide sequence ID" value="NZ_FOBV01000003.1"/>
</dbReference>
<accession>A0A1H7YAH9</accession>
<evidence type="ECO:0000313" key="2">
    <source>
        <dbReference type="Proteomes" id="UP000199450"/>
    </source>
</evidence>
<dbReference type="EMBL" id="FOBV01000003">
    <property type="protein sequence ID" value="SEM42199.1"/>
    <property type="molecule type" value="Genomic_DNA"/>
</dbReference>
<dbReference type="STRING" id="295069.SAMN05421856_103133"/>
<keyword evidence="2" id="KW-1185">Reference proteome</keyword>
<dbReference type="AlphaFoldDB" id="A0A1H7YAH9"/>
<protein>
    <submittedName>
        <fullName evidence="1">Uncharacterized protein</fullName>
    </submittedName>
</protein>
<proteinExistence type="predicted"/>